<dbReference type="Proteomes" id="UP001164250">
    <property type="component" value="Chromosome 5"/>
</dbReference>
<protein>
    <submittedName>
        <fullName evidence="1">Uncharacterized protein</fullName>
    </submittedName>
</protein>
<dbReference type="EMBL" id="CM047901">
    <property type="protein sequence ID" value="KAJ0098291.1"/>
    <property type="molecule type" value="Genomic_DNA"/>
</dbReference>
<keyword evidence="2" id="KW-1185">Reference proteome</keyword>
<comment type="caution">
    <text evidence="1">The sequence shown here is derived from an EMBL/GenBank/DDBJ whole genome shotgun (WGS) entry which is preliminary data.</text>
</comment>
<gene>
    <name evidence="1" type="ORF">Patl1_27848</name>
</gene>
<proteinExistence type="predicted"/>
<accession>A0ACC1BH33</accession>
<evidence type="ECO:0000313" key="2">
    <source>
        <dbReference type="Proteomes" id="UP001164250"/>
    </source>
</evidence>
<name>A0ACC1BH33_9ROSI</name>
<sequence length="87" mass="10173">MGLILYVILRMGLGLVWKMMMTIVRNYGLGAWENVESLRDKGCKVIQEVDTKTMADHEEIGSMSFHRILFNFLKSSEYNCFFLFLEL</sequence>
<evidence type="ECO:0000313" key="1">
    <source>
        <dbReference type="EMBL" id="KAJ0098291.1"/>
    </source>
</evidence>
<organism evidence="1 2">
    <name type="scientific">Pistacia atlantica</name>
    <dbReference type="NCBI Taxonomy" id="434234"/>
    <lineage>
        <taxon>Eukaryota</taxon>
        <taxon>Viridiplantae</taxon>
        <taxon>Streptophyta</taxon>
        <taxon>Embryophyta</taxon>
        <taxon>Tracheophyta</taxon>
        <taxon>Spermatophyta</taxon>
        <taxon>Magnoliopsida</taxon>
        <taxon>eudicotyledons</taxon>
        <taxon>Gunneridae</taxon>
        <taxon>Pentapetalae</taxon>
        <taxon>rosids</taxon>
        <taxon>malvids</taxon>
        <taxon>Sapindales</taxon>
        <taxon>Anacardiaceae</taxon>
        <taxon>Pistacia</taxon>
    </lineage>
</organism>
<reference evidence="2" key="1">
    <citation type="journal article" date="2023" name="G3 (Bethesda)">
        <title>Genome assembly and association tests identify interacting loci associated with vigor, precocity, and sex in interspecific pistachio rootstocks.</title>
        <authorList>
            <person name="Palmer W."/>
            <person name="Jacygrad E."/>
            <person name="Sagayaradj S."/>
            <person name="Cavanaugh K."/>
            <person name="Han R."/>
            <person name="Bertier L."/>
            <person name="Beede B."/>
            <person name="Kafkas S."/>
            <person name="Golino D."/>
            <person name="Preece J."/>
            <person name="Michelmore R."/>
        </authorList>
    </citation>
    <scope>NUCLEOTIDE SEQUENCE [LARGE SCALE GENOMIC DNA]</scope>
</reference>